<evidence type="ECO:0000256" key="1">
    <source>
        <dbReference type="ARBA" id="ARBA00004123"/>
    </source>
</evidence>
<evidence type="ECO:0000256" key="10">
    <source>
        <dbReference type="PIRSR" id="PIRSR610347-2"/>
    </source>
</evidence>
<keyword evidence="13" id="KW-1185">Reference proteome</keyword>
<feature type="active site" description="Nucleophile" evidence="9">
    <location>
        <position position="263"/>
    </location>
</feature>
<dbReference type="Gene3D" id="3.30.870.10">
    <property type="entry name" value="Endonuclease Chain A"/>
    <property type="match status" value="1"/>
</dbReference>
<comment type="similarity">
    <text evidence="2">Belongs to the tyrosyl-DNA phosphodiesterase family.</text>
</comment>
<dbReference type="EMBL" id="JACAZE010000018">
    <property type="protein sequence ID" value="KAF7295931.1"/>
    <property type="molecule type" value="Genomic_DNA"/>
</dbReference>
<dbReference type="SUPFAM" id="SSF56024">
    <property type="entry name" value="Phospholipase D/nuclease"/>
    <property type="match status" value="1"/>
</dbReference>
<dbReference type="Pfam" id="PF06087">
    <property type="entry name" value="Tyr-DNA_phospho"/>
    <property type="match status" value="1"/>
</dbReference>
<protein>
    <submittedName>
        <fullName evidence="12">Uncharacterized protein</fullName>
    </submittedName>
</protein>
<dbReference type="Pfam" id="PF02809">
    <property type="entry name" value="UIM"/>
    <property type="match status" value="2"/>
</dbReference>
<keyword evidence="4" id="KW-0227">DNA damage</keyword>
<organism evidence="12 13">
    <name type="scientific">Mycena chlorophos</name>
    <name type="common">Agaric fungus</name>
    <name type="synonym">Agaricus chlorophos</name>
    <dbReference type="NCBI Taxonomy" id="658473"/>
    <lineage>
        <taxon>Eukaryota</taxon>
        <taxon>Fungi</taxon>
        <taxon>Dikarya</taxon>
        <taxon>Basidiomycota</taxon>
        <taxon>Agaricomycotina</taxon>
        <taxon>Agaricomycetes</taxon>
        <taxon>Agaricomycetidae</taxon>
        <taxon>Agaricales</taxon>
        <taxon>Marasmiineae</taxon>
        <taxon>Mycenaceae</taxon>
        <taxon>Mycena</taxon>
    </lineage>
</organism>
<dbReference type="GO" id="GO:0003697">
    <property type="term" value="F:single-stranded DNA binding"/>
    <property type="evidence" value="ECO:0007669"/>
    <property type="project" value="TreeGrafter"/>
</dbReference>
<dbReference type="PROSITE" id="PS50330">
    <property type="entry name" value="UIM"/>
    <property type="match status" value="1"/>
</dbReference>
<dbReference type="SMART" id="SM00726">
    <property type="entry name" value="UIM"/>
    <property type="match status" value="2"/>
</dbReference>
<dbReference type="GO" id="GO:0003690">
    <property type="term" value="F:double-stranded DNA binding"/>
    <property type="evidence" value="ECO:0007669"/>
    <property type="project" value="TreeGrafter"/>
</dbReference>
<dbReference type="GO" id="GO:0004527">
    <property type="term" value="F:exonuclease activity"/>
    <property type="evidence" value="ECO:0007669"/>
    <property type="project" value="UniProtKB-KW"/>
</dbReference>
<name>A0A8H6SBY0_MYCCL</name>
<keyword evidence="8" id="KW-0539">Nucleus</keyword>
<evidence type="ECO:0000256" key="5">
    <source>
        <dbReference type="ARBA" id="ARBA00022801"/>
    </source>
</evidence>
<evidence type="ECO:0000256" key="7">
    <source>
        <dbReference type="ARBA" id="ARBA00023204"/>
    </source>
</evidence>
<dbReference type="GO" id="GO:0005634">
    <property type="term" value="C:nucleus"/>
    <property type="evidence" value="ECO:0007669"/>
    <property type="project" value="UniProtKB-SubCell"/>
</dbReference>
<keyword evidence="6" id="KW-0269">Exonuclease</keyword>
<keyword evidence="3" id="KW-0540">Nuclease</keyword>
<dbReference type="PANTHER" id="PTHR12415:SF0">
    <property type="entry name" value="TYROSYL-DNA PHOSPHODIESTERASE 1"/>
    <property type="match status" value="1"/>
</dbReference>
<keyword evidence="7" id="KW-0234">DNA repair</keyword>
<dbReference type="InterPro" id="IPR010347">
    <property type="entry name" value="Tdp1"/>
</dbReference>
<reference evidence="12" key="1">
    <citation type="submission" date="2020-05" db="EMBL/GenBank/DDBJ databases">
        <title>Mycena genomes resolve the evolution of fungal bioluminescence.</title>
        <authorList>
            <person name="Tsai I.J."/>
        </authorList>
    </citation>
    <scope>NUCLEOTIDE SEQUENCE</scope>
    <source>
        <strain evidence="12">110903Hualien_Pintung</strain>
    </source>
</reference>
<gene>
    <name evidence="12" type="ORF">HMN09_01137100</name>
</gene>
<accession>A0A8H6SBY0</accession>
<dbReference type="PANTHER" id="PTHR12415">
    <property type="entry name" value="TYROSYL-DNA PHOSPHODIESTERASE 1"/>
    <property type="match status" value="1"/>
</dbReference>
<evidence type="ECO:0000256" key="2">
    <source>
        <dbReference type="ARBA" id="ARBA00010205"/>
    </source>
</evidence>
<dbReference type="InterPro" id="IPR003903">
    <property type="entry name" value="UIM_dom"/>
</dbReference>
<feature type="binding site" evidence="10">
    <location>
        <position position="265"/>
    </location>
    <ligand>
        <name>substrate</name>
    </ligand>
</feature>
<sequence>MCRAKLETVGFTEQDYSDPARAVPAGLWSRWFVDKRVTIRDALLLLPVTTQAMVLTDAQLAAMDDDAQLQLALQMSKAGDTAKWFKPDDHDDDDDPELRRAMRLSLGFEDAAQSKNGSGSPDAGCSHPHQHQWQQPNALVRSSNPHPPALPVAKKPRLSPPHESQWQPYPSGAILRTSTIYARAPPPENIAFVIVQAYVYSLDLFLGHFCEETPTVLVGDATKMGQGYGLSRSSFTQTHELARNRILVIPPLVAYENAYPIMHNKLLLIFSKKGGLRVVVTSATLLEGDWESVENYVFVQDIPPAKPGEPTVSYRRGEKHGDAFPEVLSEVLWATGVEKGLMRLRLNRFDDLPLPTILRTKKQKVKSTLFETHWDWRAVRVLLLPSLPGSWVGWDEATRSGMTRLLRIVELIGASMERPGFVVPLPASKGVTNGKESAGKTKPRSNGKKDKVRDALHAMLAEDTLRLDIMTGSMGKLAPGFIAKFRLCAGGRREGLDKWIGRSGNAIPDLPCVLTNVMFPTMSTMEGNPRPGDGAMALVPGVGLFEAPPIGSDEIALWR</sequence>
<feature type="region of interest" description="Disordered" evidence="11">
    <location>
        <begin position="111"/>
        <end position="166"/>
    </location>
</feature>
<evidence type="ECO:0000313" key="13">
    <source>
        <dbReference type="Proteomes" id="UP000613580"/>
    </source>
</evidence>
<evidence type="ECO:0000256" key="9">
    <source>
        <dbReference type="PIRSR" id="PIRSR610347-1"/>
    </source>
</evidence>
<evidence type="ECO:0000256" key="3">
    <source>
        <dbReference type="ARBA" id="ARBA00022722"/>
    </source>
</evidence>
<evidence type="ECO:0000256" key="4">
    <source>
        <dbReference type="ARBA" id="ARBA00022763"/>
    </source>
</evidence>
<dbReference type="OrthoDB" id="47785at2759"/>
<evidence type="ECO:0000256" key="8">
    <source>
        <dbReference type="ARBA" id="ARBA00023242"/>
    </source>
</evidence>
<comment type="caution">
    <text evidence="12">The sequence shown here is derived from an EMBL/GenBank/DDBJ whole genome shotgun (WGS) entry which is preliminary data.</text>
</comment>
<feature type="region of interest" description="Disordered" evidence="11">
    <location>
        <begin position="431"/>
        <end position="450"/>
    </location>
</feature>
<dbReference type="GO" id="GO:0017005">
    <property type="term" value="F:3'-tyrosyl-DNA phosphodiesterase activity"/>
    <property type="evidence" value="ECO:0007669"/>
    <property type="project" value="TreeGrafter"/>
</dbReference>
<comment type="subcellular location">
    <subcellularLocation>
        <location evidence="1">Nucleus</location>
    </subcellularLocation>
</comment>
<dbReference type="AlphaFoldDB" id="A0A8H6SBY0"/>
<proteinExistence type="inferred from homology"/>
<evidence type="ECO:0000256" key="11">
    <source>
        <dbReference type="SAM" id="MobiDB-lite"/>
    </source>
</evidence>
<evidence type="ECO:0000313" key="12">
    <source>
        <dbReference type="EMBL" id="KAF7295931.1"/>
    </source>
</evidence>
<dbReference type="GO" id="GO:0006281">
    <property type="term" value="P:DNA repair"/>
    <property type="evidence" value="ECO:0007669"/>
    <property type="project" value="UniProtKB-KW"/>
</dbReference>
<feature type="compositionally biased region" description="Polar residues" evidence="11">
    <location>
        <begin position="131"/>
        <end position="144"/>
    </location>
</feature>
<keyword evidence="5" id="KW-0378">Hydrolase</keyword>
<evidence type="ECO:0000256" key="6">
    <source>
        <dbReference type="ARBA" id="ARBA00022839"/>
    </source>
</evidence>
<dbReference type="Proteomes" id="UP000613580">
    <property type="component" value="Unassembled WGS sequence"/>
</dbReference>